<feature type="transmembrane region" description="Helical" evidence="11">
    <location>
        <begin position="142"/>
        <end position="162"/>
    </location>
</feature>
<keyword evidence="6 11" id="KW-1133">Transmembrane helix</keyword>
<proteinExistence type="inferred from homology"/>
<keyword evidence="4 12" id="KW-0808">Transferase</keyword>
<evidence type="ECO:0000313" key="13">
    <source>
        <dbReference type="Proteomes" id="UP000191661"/>
    </source>
</evidence>
<evidence type="ECO:0000256" key="6">
    <source>
        <dbReference type="ARBA" id="ARBA00022989"/>
    </source>
</evidence>
<feature type="transmembrane region" description="Helical" evidence="11">
    <location>
        <begin position="196"/>
        <end position="214"/>
    </location>
</feature>
<feature type="transmembrane region" description="Helical" evidence="11">
    <location>
        <begin position="12"/>
        <end position="32"/>
    </location>
</feature>
<dbReference type="NCBIfam" id="TIGR00473">
    <property type="entry name" value="pssA"/>
    <property type="match status" value="1"/>
</dbReference>
<dbReference type="Pfam" id="PF01066">
    <property type="entry name" value="CDP-OH_P_transf"/>
    <property type="match status" value="1"/>
</dbReference>
<dbReference type="GO" id="GO:0016780">
    <property type="term" value="F:phosphotransferase activity, for other substituted phosphate groups"/>
    <property type="evidence" value="ECO:0007669"/>
    <property type="project" value="InterPro"/>
</dbReference>
<protein>
    <submittedName>
        <fullName evidence="12">Archaetidylserine synthase</fullName>
        <ecNumber evidence="12">2.7.8.-</ecNumber>
    </submittedName>
</protein>
<dbReference type="Gene3D" id="1.20.120.1760">
    <property type="match status" value="1"/>
</dbReference>
<gene>
    <name evidence="12" type="ORF">MBBAR_28c00190</name>
</gene>
<organism evidence="12 13">
    <name type="scientific">Methanobrevibacter arboriphilus JCM 13429 = DSM 1125</name>
    <dbReference type="NCBI Taxonomy" id="1300164"/>
    <lineage>
        <taxon>Archaea</taxon>
        <taxon>Methanobacteriati</taxon>
        <taxon>Methanobacteriota</taxon>
        <taxon>Methanomada group</taxon>
        <taxon>Methanobacteria</taxon>
        <taxon>Methanobacteriales</taxon>
        <taxon>Methanobacteriaceae</taxon>
        <taxon>Methanobrevibacter</taxon>
    </lineage>
</organism>
<keyword evidence="7" id="KW-0443">Lipid metabolism</keyword>
<keyword evidence="3" id="KW-0444">Lipid biosynthesis</keyword>
<dbReference type="Proteomes" id="UP000191661">
    <property type="component" value="Unassembled WGS sequence"/>
</dbReference>
<feature type="transmembrane region" description="Helical" evidence="11">
    <location>
        <begin position="38"/>
        <end position="59"/>
    </location>
</feature>
<dbReference type="NCBIfam" id="NF038087">
    <property type="entry name" value="arch_ser_synth"/>
    <property type="match status" value="1"/>
</dbReference>
<keyword evidence="8 11" id="KW-0472">Membrane</keyword>
<evidence type="ECO:0000256" key="8">
    <source>
        <dbReference type="ARBA" id="ARBA00023136"/>
    </source>
</evidence>
<name>A0A1V6N0P1_METAZ</name>
<evidence type="ECO:0000256" key="10">
    <source>
        <dbReference type="ARBA" id="ARBA00023264"/>
    </source>
</evidence>
<dbReference type="InterPro" id="IPR000462">
    <property type="entry name" value="CDP-OH_P_trans"/>
</dbReference>
<evidence type="ECO:0000256" key="2">
    <source>
        <dbReference type="ARBA" id="ARBA00010441"/>
    </source>
</evidence>
<dbReference type="EC" id="2.7.8.-" evidence="12"/>
<comment type="similarity">
    <text evidence="2">Belongs to the CDP-alcohol phosphatidyltransferase class-I family.</text>
</comment>
<feature type="transmembrane region" description="Helical" evidence="11">
    <location>
        <begin position="110"/>
        <end position="130"/>
    </location>
</feature>
<evidence type="ECO:0000256" key="1">
    <source>
        <dbReference type="ARBA" id="ARBA00004141"/>
    </source>
</evidence>
<evidence type="ECO:0000256" key="11">
    <source>
        <dbReference type="SAM" id="Phobius"/>
    </source>
</evidence>
<dbReference type="InterPro" id="IPR004533">
    <property type="entry name" value="CDP-diaglyc--ser_O-PTrfase"/>
</dbReference>
<keyword evidence="10" id="KW-1208">Phospholipid metabolism</keyword>
<evidence type="ECO:0000256" key="9">
    <source>
        <dbReference type="ARBA" id="ARBA00023209"/>
    </source>
</evidence>
<dbReference type="InterPro" id="IPR043130">
    <property type="entry name" value="CDP-OH_PTrfase_TM_dom"/>
</dbReference>
<feature type="transmembrane region" description="Helical" evidence="11">
    <location>
        <begin position="168"/>
        <end position="184"/>
    </location>
</feature>
<dbReference type="EMBL" id="JXMW01000028">
    <property type="protein sequence ID" value="OQD58133.1"/>
    <property type="molecule type" value="Genomic_DNA"/>
</dbReference>
<evidence type="ECO:0000256" key="5">
    <source>
        <dbReference type="ARBA" id="ARBA00022692"/>
    </source>
</evidence>
<comment type="subcellular location">
    <subcellularLocation>
        <location evidence="1">Membrane</location>
        <topology evidence="1">Multi-pass membrane protein</topology>
    </subcellularLocation>
</comment>
<dbReference type="RefSeq" id="WP_080461002.1">
    <property type="nucleotide sequence ID" value="NZ_JXMW01000028.1"/>
</dbReference>
<keyword evidence="5 11" id="KW-0812">Transmembrane</keyword>
<dbReference type="AlphaFoldDB" id="A0A1V6N0P1"/>
<evidence type="ECO:0000256" key="7">
    <source>
        <dbReference type="ARBA" id="ARBA00023098"/>
    </source>
</evidence>
<dbReference type="GO" id="GO:0016020">
    <property type="term" value="C:membrane"/>
    <property type="evidence" value="ECO:0007669"/>
    <property type="project" value="UniProtKB-SubCell"/>
</dbReference>
<reference evidence="12 13" key="1">
    <citation type="submission" date="2014-12" db="EMBL/GenBank/DDBJ databases">
        <title>Genome sequence of Methanobrevibacter arboriphilicus DH1, DSM1125.</title>
        <authorList>
            <person name="Poehlein A."/>
            <person name="Thauer R.K."/>
            <person name="Seedorf H."/>
            <person name="Daniel R."/>
        </authorList>
    </citation>
    <scope>NUCLEOTIDE SEQUENCE [LARGE SCALE GENOMIC DNA]</scope>
    <source>
        <strain evidence="12 13">DH1</strain>
    </source>
</reference>
<evidence type="ECO:0000313" key="12">
    <source>
        <dbReference type="EMBL" id="OQD58133.1"/>
    </source>
</evidence>
<feature type="transmembrane region" description="Helical" evidence="11">
    <location>
        <begin position="220"/>
        <end position="242"/>
    </location>
</feature>
<accession>A0A1V6N0P1</accession>
<dbReference type="OrthoDB" id="221913at2157"/>
<comment type="caution">
    <text evidence="12">The sequence shown here is derived from an EMBL/GenBank/DDBJ whole genome shotgun (WGS) entry which is preliminary data.</text>
</comment>
<keyword evidence="13" id="KW-1185">Reference proteome</keyword>
<evidence type="ECO:0000256" key="3">
    <source>
        <dbReference type="ARBA" id="ARBA00022516"/>
    </source>
</evidence>
<sequence>MELKKTNIGCFMAVPDLISLLNLSFGFLAILMAINNQIVISATFIIIALIFDSLDGWVARKLSRVDNHGFGKNIDSLSDIVSFGVAPGILLYCSGKIYMEILGLSSQIHYLDYLLAIISLFVVICGVLRLTRFNVIAEKIDFNGFIGIPIPTAGIILASFILTGFFNIYLAMFLMIVVGFLMISNIKYSKLNNPKILLICAILVILTIVPYKLIYMGINIPATIIFIITILYILMGIIKHIFKK</sequence>
<keyword evidence="9" id="KW-0594">Phospholipid biosynthesis</keyword>
<feature type="transmembrane region" description="Helical" evidence="11">
    <location>
        <begin position="80"/>
        <end position="98"/>
    </location>
</feature>
<dbReference type="GO" id="GO:0008654">
    <property type="term" value="P:phospholipid biosynthetic process"/>
    <property type="evidence" value="ECO:0007669"/>
    <property type="project" value="UniProtKB-KW"/>
</dbReference>
<evidence type="ECO:0000256" key="4">
    <source>
        <dbReference type="ARBA" id="ARBA00022679"/>
    </source>
</evidence>